<dbReference type="AlphaFoldDB" id="A0AAV4M8Y1"/>
<reference evidence="1 2" key="1">
    <citation type="submission" date="2021-06" db="EMBL/GenBank/DDBJ databases">
        <title>Caerostris extrusa draft genome.</title>
        <authorList>
            <person name="Kono N."/>
            <person name="Arakawa K."/>
        </authorList>
    </citation>
    <scope>NUCLEOTIDE SEQUENCE [LARGE SCALE GENOMIC DNA]</scope>
</reference>
<evidence type="ECO:0000313" key="2">
    <source>
        <dbReference type="Proteomes" id="UP001054945"/>
    </source>
</evidence>
<organism evidence="1 2">
    <name type="scientific">Caerostris extrusa</name>
    <name type="common">Bark spider</name>
    <name type="synonym">Caerostris bankana</name>
    <dbReference type="NCBI Taxonomy" id="172846"/>
    <lineage>
        <taxon>Eukaryota</taxon>
        <taxon>Metazoa</taxon>
        <taxon>Ecdysozoa</taxon>
        <taxon>Arthropoda</taxon>
        <taxon>Chelicerata</taxon>
        <taxon>Arachnida</taxon>
        <taxon>Araneae</taxon>
        <taxon>Araneomorphae</taxon>
        <taxon>Entelegynae</taxon>
        <taxon>Araneoidea</taxon>
        <taxon>Araneidae</taxon>
        <taxon>Caerostris</taxon>
    </lineage>
</organism>
<name>A0AAV4M8Y1_CAEEX</name>
<protein>
    <submittedName>
        <fullName evidence="1">Uncharacterized protein</fullName>
    </submittedName>
</protein>
<keyword evidence="2" id="KW-1185">Reference proteome</keyword>
<evidence type="ECO:0000313" key="1">
    <source>
        <dbReference type="EMBL" id="GIX68597.1"/>
    </source>
</evidence>
<dbReference type="Proteomes" id="UP001054945">
    <property type="component" value="Unassembled WGS sequence"/>
</dbReference>
<comment type="caution">
    <text evidence="1">The sequence shown here is derived from an EMBL/GenBank/DDBJ whole genome shotgun (WGS) entry which is preliminary data.</text>
</comment>
<sequence>MTVERQTKPVIQKCYCISKTATAVEESRGLHSSYAQVRDETDSNILQVLEKGLDVGKLFKWQTRRRTLKISIQEGENEVANHRFIVHTANFVLSRILQSNSCGTK</sequence>
<gene>
    <name evidence="1" type="ORF">CEXT_76941</name>
</gene>
<accession>A0AAV4M8Y1</accession>
<dbReference type="EMBL" id="BPLR01019506">
    <property type="protein sequence ID" value="GIX68597.1"/>
    <property type="molecule type" value="Genomic_DNA"/>
</dbReference>
<proteinExistence type="predicted"/>